<dbReference type="InterPro" id="IPR011047">
    <property type="entry name" value="Quinoprotein_ADH-like_sf"/>
</dbReference>
<proteinExistence type="predicted"/>
<evidence type="ECO:0000313" key="4">
    <source>
        <dbReference type="Proteomes" id="UP000315700"/>
    </source>
</evidence>
<evidence type="ECO:0000256" key="1">
    <source>
        <dbReference type="SAM" id="SignalP"/>
    </source>
</evidence>
<dbReference type="InterPro" id="IPR015943">
    <property type="entry name" value="WD40/YVTN_repeat-like_dom_sf"/>
</dbReference>
<sequence precursor="true">MKARQQMKPFVSSCLRVDIARSLLVLLAFFVGCGRSTPAPAADPAAPAANDPLATSSEPGFDWACFLGPDHNGVSKETGLLETWPADGPPLLWSKQVGEGHGAPSVLGQRLVLHHYGQRQEIVECFHALTGESLWTHKYPSSFRDPYGYNNGPRCSPILTPEYCYTFGAEGVLLCLKLATGEVVWKRETQKDFTVPEGFFGVGSSPLLWGDKLIVMVGGQPDSGVVAFDPLTGKTLWQSVGQKTWDGAATGFPAPKNYSWTGDEMIVSYSSPIPAEIHGQKHVLCLMRHGLVSLDPDTGAERFKYWFRSRVHESVNAASPVVVGDTVLISSEYRTGSALLRVKPDGNSYDVVWKNPRGLETHWATAIYVEGAFYGFSGHYEPEGRMTCIDAATGTVHWESPGFDEPLDDYARTSEDDVISRSTGKPLLYPVFGRGSLTMVDGKFLTLGERGGLMALMRPNAEKRDEIVRLRTPKLGYPTWAAPVVSRGRLYLRSQEWMICLDLRKPKP</sequence>
<dbReference type="RefSeq" id="WP_231754180.1">
    <property type="nucleotide sequence ID" value="NZ_CP036271.1"/>
</dbReference>
<protein>
    <submittedName>
        <fullName evidence="3">Outer membrane protein assembly factor BamB</fullName>
    </submittedName>
</protein>
<feature type="chain" id="PRO_5021833003" evidence="1">
    <location>
        <begin position="42"/>
        <end position="508"/>
    </location>
</feature>
<dbReference type="InParanoid" id="A0A517S7B2"/>
<dbReference type="KEGG" id="ccos:Pan44_00250"/>
<name>A0A517S7B2_9PLAN</name>
<feature type="signal peptide" evidence="1">
    <location>
        <begin position="1"/>
        <end position="41"/>
    </location>
</feature>
<reference evidence="3 4" key="1">
    <citation type="submission" date="2019-02" db="EMBL/GenBank/DDBJ databases">
        <title>Deep-cultivation of Planctomycetes and their phenomic and genomic characterization uncovers novel biology.</title>
        <authorList>
            <person name="Wiegand S."/>
            <person name="Jogler M."/>
            <person name="Boedeker C."/>
            <person name="Pinto D."/>
            <person name="Vollmers J."/>
            <person name="Rivas-Marin E."/>
            <person name="Kohn T."/>
            <person name="Peeters S.H."/>
            <person name="Heuer A."/>
            <person name="Rast P."/>
            <person name="Oberbeckmann S."/>
            <person name="Bunk B."/>
            <person name="Jeske O."/>
            <person name="Meyerdierks A."/>
            <person name="Storesund J.E."/>
            <person name="Kallscheuer N."/>
            <person name="Luecker S."/>
            <person name="Lage O.M."/>
            <person name="Pohl T."/>
            <person name="Merkel B.J."/>
            <person name="Hornburger P."/>
            <person name="Mueller R.-W."/>
            <person name="Bruemmer F."/>
            <person name="Labrenz M."/>
            <person name="Spormann A.M."/>
            <person name="Op den Camp H."/>
            <person name="Overmann J."/>
            <person name="Amann R."/>
            <person name="Jetten M.S.M."/>
            <person name="Mascher T."/>
            <person name="Medema M.H."/>
            <person name="Devos D.P."/>
            <person name="Kaster A.-K."/>
            <person name="Ovreas L."/>
            <person name="Rohde M."/>
            <person name="Galperin M.Y."/>
            <person name="Jogler C."/>
        </authorList>
    </citation>
    <scope>NUCLEOTIDE SEQUENCE [LARGE SCALE GENOMIC DNA]</scope>
    <source>
        <strain evidence="3 4">Pan44</strain>
    </source>
</reference>
<dbReference type="PROSITE" id="PS51257">
    <property type="entry name" value="PROKAR_LIPOPROTEIN"/>
    <property type="match status" value="1"/>
</dbReference>
<keyword evidence="4" id="KW-1185">Reference proteome</keyword>
<accession>A0A517S7B2</accession>
<evidence type="ECO:0000259" key="2">
    <source>
        <dbReference type="Pfam" id="PF13360"/>
    </source>
</evidence>
<evidence type="ECO:0000313" key="3">
    <source>
        <dbReference type="EMBL" id="QDT52018.1"/>
    </source>
</evidence>
<dbReference type="Pfam" id="PF13360">
    <property type="entry name" value="PQQ_2"/>
    <property type="match status" value="1"/>
</dbReference>
<dbReference type="AlphaFoldDB" id="A0A517S7B2"/>
<dbReference type="EMBL" id="CP036271">
    <property type="protein sequence ID" value="QDT52018.1"/>
    <property type="molecule type" value="Genomic_DNA"/>
</dbReference>
<dbReference type="InterPro" id="IPR002372">
    <property type="entry name" value="PQQ_rpt_dom"/>
</dbReference>
<dbReference type="Gene3D" id="2.130.10.10">
    <property type="entry name" value="YVTN repeat-like/Quinoprotein amine dehydrogenase"/>
    <property type="match status" value="1"/>
</dbReference>
<dbReference type="PANTHER" id="PTHR34512:SF30">
    <property type="entry name" value="OUTER MEMBRANE PROTEIN ASSEMBLY FACTOR BAMB"/>
    <property type="match status" value="1"/>
</dbReference>
<feature type="domain" description="Pyrrolo-quinoline quinone repeat" evidence="2">
    <location>
        <begin position="120"/>
        <end position="399"/>
    </location>
</feature>
<organism evidence="3 4">
    <name type="scientific">Caulifigura coniformis</name>
    <dbReference type="NCBI Taxonomy" id="2527983"/>
    <lineage>
        <taxon>Bacteria</taxon>
        <taxon>Pseudomonadati</taxon>
        <taxon>Planctomycetota</taxon>
        <taxon>Planctomycetia</taxon>
        <taxon>Planctomycetales</taxon>
        <taxon>Planctomycetaceae</taxon>
        <taxon>Caulifigura</taxon>
    </lineage>
</organism>
<dbReference type="Proteomes" id="UP000315700">
    <property type="component" value="Chromosome"/>
</dbReference>
<dbReference type="FunCoup" id="A0A517S7B2">
    <property type="interactions" value="19"/>
</dbReference>
<dbReference type="PANTHER" id="PTHR34512">
    <property type="entry name" value="CELL SURFACE PROTEIN"/>
    <property type="match status" value="1"/>
</dbReference>
<keyword evidence="1" id="KW-0732">Signal</keyword>
<dbReference type="SUPFAM" id="SSF50998">
    <property type="entry name" value="Quinoprotein alcohol dehydrogenase-like"/>
    <property type="match status" value="1"/>
</dbReference>
<gene>
    <name evidence="3" type="primary">bamB_1</name>
    <name evidence="3" type="ORF">Pan44_00250</name>
</gene>